<dbReference type="Proteomes" id="UP000728032">
    <property type="component" value="Unassembled WGS sequence"/>
</dbReference>
<dbReference type="InterPro" id="IPR036770">
    <property type="entry name" value="Ankyrin_rpt-contain_sf"/>
</dbReference>
<evidence type="ECO:0000256" key="8">
    <source>
        <dbReference type="PROSITE-ProRule" id="PRU00023"/>
    </source>
</evidence>
<keyword evidence="5" id="KW-0638">Presynaptic neurotoxin</keyword>
<accession>A0A7R9MM01</accession>
<keyword evidence="2" id="KW-0268">Exocytosis</keyword>
<dbReference type="GO" id="GO:0044218">
    <property type="term" value="C:other organism cell membrane"/>
    <property type="evidence" value="ECO:0007669"/>
    <property type="project" value="UniProtKB-KW"/>
</dbReference>
<dbReference type="InterPro" id="IPR002110">
    <property type="entry name" value="Ankyrin_rpt"/>
</dbReference>
<protein>
    <recommendedName>
        <fullName evidence="11">Ankyrin repeat protein</fullName>
    </recommendedName>
</protein>
<feature type="repeat" description="ANK" evidence="8">
    <location>
        <begin position="1"/>
        <end position="30"/>
    </location>
</feature>
<keyword evidence="3" id="KW-1052">Target cell membrane</keyword>
<sequence>SPLHIAAENGNINIIKLLLEHRVDVLAKDGNGFTAMDIAEQSGHKLVMQLLKDAVDDLERTRHELYESLCICCSKGNAMETKDILEKCGTDAEVIVNKTPSGCNTLLFKACQDGYTNIVELLISAGADGRIHPVTKYSPLYIACYLGRKEI</sequence>
<keyword evidence="7" id="KW-1053">Target membrane</keyword>
<evidence type="ECO:0000256" key="2">
    <source>
        <dbReference type="ARBA" id="ARBA00022483"/>
    </source>
</evidence>
<name>A0A7R9MM01_9ACAR</name>
<reference evidence="9" key="1">
    <citation type="submission" date="2020-11" db="EMBL/GenBank/DDBJ databases">
        <authorList>
            <person name="Tran Van P."/>
        </authorList>
    </citation>
    <scope>NUCLEOTIDE SEQUENCE</scope>
</reference>
<dbReference type="SMART" id="SM00248">
    <property type="entry name" value="ANK"/>
    <property type="match status" value="3"/>
</dbReference>
<keyword evidence="7" id="KW-0472">Membrane</keyword>
<evidence type="ECO:0000256" key="7">
    <source>
        <dbReference type="ARBA" id="ARBA00023298"/>
    </source>
</evidence>
<evidence type="ECO:0000256" key="6">
    <source>
        <dbReference type="ARBA" id="ARBA00023043"/>
    </source>
</evidence>
<keyword evidence="5" id="KW-0528">Neurotoxin</keyword>
<evidence type="ECO:0000256" key="1">
    <source>
        <dbReference type="ARBA" id="ARBA00004175"/>
    </source>
</evidence>
<dbReference type="GO" id="GO:0044231">
    <property type="term" value="C:host cell presynaptic membrane"/>
    <property type="evidence" value="ECO:0007669"/>
    <property type="project" value="UniProtKB-KW"/>
</dbReference>
<keyword evidence="4" id="KW-0677">Repeat</keyword>
<evidence type="ECO:0000313" key="9">
    <source>
        <dbReference type="EMBL" id="CAD7662320.1"/>
    </source>
</evidence>
<dbReference type="EMBL" id="CAJPVJ010027277">
    <property type="protein sequence ID" value="CAG2179456.1"/>
    <property type="molecule type" value="Genomic_DNA"/>
</dbReference>
<evidence type="ECO:0000256" key="3">
    <source>
        <dbReference type="ARBA" id="ARBA00022537"/>
    </source>
</evidence>
<evidence type="ECO:0000256" key="5">
    <source>
        <dbReference type="ARBA" id="ARBA00023028"/>
    </source>
</evidence>
<proteinExistence type="predicted"/>
<feature type="non-terminal residue" evidence="9">
    <location>
        <position position="1"/>
    </location>
</feature>
<dbReference type="SUPFAM" id="SSF48403">
    <property type="entry name" value="Ankyrin repeat"/>
    <property type="match status" value="1"/>
</dbReference>
<gene>
    <name evidence="9" type="ORF">ONB1V03_LOCUS18880</name>
</gene>
<dbReference type="GO" id="GO:0006887">
    <property type="term" value="P:exocytosis"/>
    <property type="evidence" value="ECO:0007669"/>
    <property type="project" value="UniProtKB-KW"/>
</dbReference>
<feature type="non-terminal residue" evidence="9">
    <location>
        <position position="151"/>
    </location>
</feature>
<dbReference type="PANTHER" id="PTHR24198:SF169">
    <property type="entry name" value="NON-SPECIFIC SERINE_THREONINE PROTEIN KINASE"/>
    <property type="match status" value="1"/>
</dbReference>
<dbReference type="PROSITE" id="PS50088">
    <property type="entry name" value="ANK_REPEAT"/>
    <property type="match status" value="1"/>
</dbReference>
<evidence type="ECO:0008006" key="11">
    <source>
        <dbReference type="Google" id="ProtNLM"/>
    </source>
</evidence>
<dbReference type="Gene3D" id="1.25.40.20">
    <property type="entry name" value="Ankyrin repeat-containing domain"/>
    <property type="match status" value="2"/>
</dbReference>
<dbReference type="OrthoDB" id="6501915at2759"/>
<keyword evidence="10" id="KW-1185">Reference proteome</keyword>
<comment type="subcellular location">
    <subcellularLocation>
        <location evidence="1">Target cell membrane</location>
    </subcellularLocation>
</comment>
<dbReference type="PROSITE" id="PS50297">
    <property type="entry name" value="ANK_REP_REGION"/>
    <property type="match status" value="1"/>
</dbReference>
<evidence type="ECO:0000313" key="10">
    <source>
        <dbReference type="Proteomes" id="UP000728032"/>
    </source>
</evidence>
<keyword evidence="6 8" id="KW-0040">ANK repeat</keyword>
<organism evidence="9">
    <name type="scientific">Oppiella nova</name>
    <dbReference type="NCBI Taxonomy" id="334625"/>
    <lineage>
        <taxon>Eukaryota</taxon>
        <taxon>Metazoa</taxon>
        <taxon>Ecdysozoa</taxon>
        <taxon>Arthropoda</taxon>
        <taxon>Chelicerata</taxon>
        <taxon>Arachnida</taxon>
        <taxon>Acari</taxon>
        <taxon>Acariformes</taxon>
        <taxon>Sarcoptiformes</taxon>
        <taxon>Oribatida</taxon>
        <taxon>Brachypylina</taxon>
        <taxon>Oppioidea</taxon>
        <taxon>Oppiidae</taxon>
        <taxon>Oppiella</taxon>
    </lineage>
</organism>
<evidence type="ECO:0000256" key="4">
    <source>
        <dbReference type="ARBA" id="ARBA00022737"/>
    </source>
</evidence>
<dbReference type="EMBL" id="OC942102">
    <property type="protein sequence ID" value="CAD7662320.1"/>
    <property type="molecule type" value="Genomic_DNA"/>
</dbReference>
<dbReference type="PANTHER" id="PTHR24198">
    <property type="entry name" value="ANKYRIN REPEAT AND PROTEIN KINASE DOMAIN-CONTAINING PROTEIN"/>
    <property type="match status" value="1"/>
</dbReference>
<dbReference type="AlphaFoldDB" id="A0A7R9MM01"/>
<dbReference type="Pfam" id="PF12796">
    <property type="entry name" value="Ank_2"/>
    <property type="match status" value="2"/>
</dbReference>
<keyword evidence="5" id="KW-0800">Toxin</keyword>